<dbReference type="EMBL" id="MN738770">
    <property type="protein sequence ID" value="QHS83883.1"/>
    <property type="molecule type" value="Genomic_DNA"/>
</dbReference>
<organism evidence="2">
    <name type="scientific">viral metagenome</name>
    <dbReference type="NCBI Taxonomy" id="1070528"/>
    <lineage>
        <taxon>unclassified sequences</taxon>
        <taxon>metagenomes</taxon>
        <taxon>organismal metagenomes</taxon>
    </lineage>
</organism>
<feature type="transmembrane region" description="Helical" evidence="1">
    <location>
        <begin position="81"/>
        <end position="102"/>
    </location>
</feature>
<feature type="transmembrane region" description="Helical" evidence="1">
    <location>
        <begin position="51"/>
        <end position="69"/>
    </location>
</feature>
<keyword evidence="1" id="KW-0472">Membrane</keyword>
<evidence type="ECO:0000313" key="2">
    <source>
        <dbReference type="EMBL" id="QHS83883.1"/>
    </source>
</evidence>
<protein>
    <submittedName>
        <fullName evidence="2">Uncharacterized protein</fullName>
    </submittedName>
</protein>
<evidence type="ECO:0000256" key="1">
    <source>
        <dbReference type="SAM" id="Phobius"/>
    </source>
</evidence>
<dbReference type="AlphaFoldDB" id="A0A6C0AWN9"/>
<name>A0A6C0AWN9_9ZZZZ</name>
<accession>A0A6C0AWN9</accession>
<reference evidence="2" key="1">
    <citation type="journal article" date="2020" name="Nature">
        <title>Giant virus diversity and host interactions through global metagenomics.</title>
        <authorList>
            <person name="Schulz F."/>
            <person name="Roux S."/>
            <person name="Paez-Espino D."/>
            <person name="Jungbluth S."/>
            <person name="Walsh D.A."/>
            <person name="Denef V.J."/>
            <person name="McMahon K.D."/>
            <person name="Konstantinidis K.T."/>
            <person name="Eloe-Fadrosh E.A."/>
            <person name="Kyrpides N.C."/>
            <person name="Woyke T."/>
        </authorList>
    </citation>
    <scope>NUCLEOTIDE SEQUENCE</scope>
    <source>
        <strain evidence="2">GVMAG-S-ERX555965-48</strain>
    </source>
</reference>
<keyword evidence="1" id="KW-1133">Transmembrane helix</keyword>
<feature type="transmembrane region" description="Helical" evidence="1">
    <location>
        <begin position="12"/>
        <end position="30"/>
    </location>
</feature>
<sequence>MKLAKQFSKLCTPAMLYFVLSAIALVLMGLQNMNGDHHRYCLGSYSCEVENMPGIFIFKLIYILFWTWVLNLICKAGYKGISWFLVLLPFILLFVLLGLMIITKRDIIKEMEEQQTLVA</sequence>
<proteinExistence type="predicted"/>
<keyword evidence="1" id="KW-0812">Transmembrane</keyword>